<feature type="chain" id="PRO_5036472192" evidence="1">
    <location>
        <begin position="18"/>
        <end position="677"/>
    </location>
</feature>
<sequence length="677" mass="76434">MLFVALFSLTTLPLCETVGYNLAYRKPTWQTLEKYSSAKAVDGLYETSSGGRDQCAMSYPSSKEVTWMVDLEATYSIYTVVLYHKTGGLRYATNESIFLDSVIYISNTTEKEDGYVCYHASNHVSQDIHPKTTAYCGTVGRYVLYQHITRNLMSTTNLGFSAKSQIALCEVEVFGCPLGFYGGNCSKPCPINCHHCSILTGLCLGYCTPGYDGRYCDHFKRINMALHRPTFQMTSIIDKHQSDRLVDGKVLAGIITQGVCTSTKENQVFAMWVVNLQRPRRIERISVFSRTDNKTWDANNGFTKRLLGFSIIVSNTTDRRDGVVCFQDTHYTASTIPDEVIIYCSVIGQYVFYYNERLPGIHYPQDYSKYAHGDLCEIEVSGCPIVEYGQDDAECTIPCFAMCSTYLENLSYKKRTWQSSTYDKLYSSDKAVDGLKSRHYSDGQCTITSPDQSITWWVNLQKQYRISFINLYFRTDNSTALEVYGCPSPVADLAECSKPCPSNCETCYPSTGFCTKCKPGFEGSACEVVCDAMNKAVITTDGFYNGSFNEMFTSNGQTFLPTHSGYARFILTLSGKATNIAKVSFTIHKAFNVIVAFTNGTQNFTRLYYDQFTGEEHWNVEVLNGFMSRVHLVRITVGYTVPLTISNLRLPLRSCFKNDNDTTQRRQGMFKFVREIH</sequence>
<dbReference type="PANTHER" id="PTHR45713:SF6">
    <property type="entry name" value="F5_8 TYPE C DOMAIN-CONTAINING PROTEIN"/>
    <property type="match status" value="1"/>
</dbReference>
<feature type="signal peptide" evidence="1">
    <location>
        <begin position="1"/>
        <end position="17"/>
    </location>
</feature>
<dbReference type="SUPFAM" id="SSF49785">
    <property type="entry name" value="Galactose-binding domain-like"/>
    <property type="match status" value="3"/>
</dbReference>
<dbReference type="InterPro" id="IPR008979">
    <property type="entry name" value="Galactose-bd-like_sf"/>
</dbReference>
<dbReference type="PANTHER" id="PTHR45713">
    <property type="entry name" value="FTP DOMAIN-CONTAINING PROTEIN"/>
    <property type="match status" value="1"/>
</dbReference>
<dbReference type="EnsemblMetazoa" id="G8076.1">
    <property type="protein sequence ID" value="G8076.1:cds"/>
    <property type="gene ID" value="G8076"/>
</dbReference>
<evidence type="ECO:0000256" key="1">
    <source>
        <dbReference type="SAM" id="SignalP"/>
    </source>
</evidence>
<organism evidence="2 3">
    <name type="scientific">Magallana gigas</name>
    <name type="common">Pacific oyster</name>
    <name type="synonym">Crassostrea gigas</name>
    <dbReference type="NCBI Taxonomy" id="29159"/>
    <lineage>
        <taxon>Eukaryota</taxon>
        <taxon>Metazoa</taxon>
        <taxon>Spiralia</taxon>
        <taxon>Lophotrochozoa</taxon>
        <taxon>Mollusca</taxon>
        <taxon>Bivalvia</taxon>
        <taxon>Autobranchia</taxon>
        <taxon>Pteriomorphia</taxon>
        <taxon>Ostreida</taxon>
        <taxon>Ostreoidea</taxon>
        <taxon>Ostreidae</taxon>
        <taxon>Magallana</taxon>
    </lineage>
</organism>
<evidence type="ECO:0000313" key="3">
    <source>
        <dbReference type="Proteomes" id="UP000005408"/>
    </source>
</evidence>
<dbReference type="InterPro" id="IPR051941">
    <property type="entry name" value="BG_Antigen-Binding_Lectin"/>
</dbReference>
<keyword evidence="1" id="KW-0732">Signal</keyword>
<dbReference type="Proteomes" id="UP000005408">
    <property type="component" value="Unassembled WGS sequence"/>
</dbReference>
<dbReference type="AlphaFoldDB" id="A0A8W8NMM0"/>
<evidence type="ECO:0000313" key="2">
    <source>
        <dbReference type="EnsemblMetazoa" id="G8076.1:cds"/>
    </source>
</evidence>
<protein>
    <submittedName>
        <fullName evidence="2">Uncharacterized protein</fullName>
    </submittedName>
</protein>
<proteinExistence type="predicted"/>
<keyword evidence="3" id="KW-1185">Reference proteome</keyword>
<accession>A0A8W8NMM0</accession>
<name>A0A8W8NMM0_MAGGI</name>
<reference evidence="2" key="1">
    <citation type="submission" date="2022-08" db="UniProtKB">
        <authorList>
            <consortium name="EnsemblMetazoa"/>
        </authorList>
    </citation>
    <scope>IDENTIFICATION</scope>
    <source>
        <strain evidence="2">05x7-T-G4-1.051#20</strain>
    </source>
</reference>
<dbReference type="Gene3D" id="2.60.120.260">
    <property type="entry name" value="Galactose-binding domain-like"/>
    <property type="match status" value="3"/>
</dbReference>